<name>A0ACC1RWF4_9HYPO</name>
<protein>
    <submittedName>
        <fullName evidence="1">Uncharacterized protein</fullName>
    </submittedName>
</protein>
<organism evidence="1 2">
    <name type="scientific">Fusarium decemcellulare</name>
    <dbReference type="NCBI Taxonomy" id="57161"/>
    <lineage>
        <taxon>Eukaryota</taxon>
        <taxon>Fungi</taxon>
        <taxon>Dikarya</taxon>
        <taxon>Ascomycota</taxon>
        <taxon>Pezizomycotina</taxon>
        <taxon>Sordariomycetes</taxon>
        <taxon>Hypocreomycetidae</taxon>
        <taxon>Hypocreales</taxon>
        <taxon>Nectriaceae</taxon>
        <taxon>Fusarium</taxon>
        <taxon>Fusarium decemcellulare species complex</taxon>
    </lineage>
</organism>
<sequence length="472" mass="52386">MNFHGDTRAVRVPSSVIACPPMSSEQPKSPEFLYPKPSLNNSYLSLLVDLFTTPAQHYPHMFNAVPRTAGEKVLGTRCRFALTLICIDSEQQLPLVINHYVPKHHTNIASSECNRLDLQVSTSLDLSTLTINENNNPNSQHQLTTLKTTMSSTTYNPADRQVIDIGGSKLDFSFEKQLPLAFAHKADFPKEVAYTTAMDKWYDIADNSYQTSDEMSIIEATAKEVVSQLPSGTSIVDLGAANSKKFEPYVREFLAQGKECTYVALDISQSSLHSHLANAKKTFPSIKTVGLWGSFQDGDAFFHNIPGARLFLSLGSIFYNAPGGMCKDRCDEFHRHLSAADRLIVGQDGPSETESVKSHASYKTTQYDAFFTAYLEGVQGHAGIVADAKSAWSVESCMDKAMHFFNVTAEHDMVCTKFSNFLVKKGTTYMMFPSWKRGEAEIHEITNKQHLAIKTLGKAANSGMRQYLIQAE</sequence>
<evidence type="ECO:0000313" key="2">
    <source>
        <dbReference type="Proteomes" id="UP001148629"/>
    </source>
</evidence>
<dbReference type="EMBL" id="JANRMS010001603">
    <property type="protein sequence ID" value="KAJ3527164.1"/>
    <property type="molecule type" value="Genomic_DNA"/>
</dbReference>
<gene>
    <name evidence="1" type="ORF">NM208_g10840</name>
</gene>
<evidence type="ECO:0000313" key="1">
    <source>
        <dbReference type="EMBL" id="KAJ3527164.1"/>
    </source>
</evidence>
<dbReference type="Proteomes" id="UP001148629">
    <property type="component" value="Unassembled WGS sequence"/>
</dbReference>
<keyword evidence="2" id="KW-1185">Reference proteome</keyword>
<reference evidence="1" key="1">
    <citation type="submission" date="2022-08" db="EMBL/GenBank/DDBJ databases">
        <title>Genome Sequence of Fusarium decemcellulare.</title>
        <authorList>
            <person name="Buettner E."/>
        </authorList>
    </citation>
    <scope>NUCLEOTIDE SEQUENCE</scope>
    <source>
        <strain evidence="1">Babe19</strain>
    </source>
</reference>
<proteinExistence type="predicted"/>
<comment type="caution">
    <text evidence="1">The sequence shown here is derived from an EMBL/GenBank/DDBJ whole genome shotgun (WGS) entry which is preliminary data.</text>
</comment>
<accession>A0ACC1RWF4</accession>